<dbReference type="GO" id="GO:0016491">
    <property type="term" value="F:oxidoreductase activity"/>
    <property type="evidence" value="ECO:0007669"/>
    <property type="project" value="InterPro"/>
</dbReference>
<dbReference type="AlphaFoldDB" id="A0A6A6R1C3"/>
<feature type="region of interest" description="Disordered" evidence="1">
    <location>
        <begin position="1"/>
        <end position="42"/>
    </location>
</feature>
<dbReference type="EMBL" id="MU004185">
    <property type="protein sequence ID" value="KAF2498329.1"/>
    <property type="molecule type" value="Genomic_DNA"/>
</dbReference>
<dbReference type="Pfam" id="PF08240">
    <property type="entry name" value="ADH_N"/>
    <property type="match status" value="1"/>
</dbReference>
<reference evidence="3" key="1">
    <citation type="journal article" date="2020" name="Stud. Mycol.">
        <title>101 Dothideomycetes genomes: a test case for predicting lifestyles and emergence of pathogens.</title>
        <authorList>
            <person name="Haridas S."/>
            <person name="Albert R."/>
            <person name="Binder M."/>
            <person name="Bloem J."/>
            <person name="Labutti K."/>
            <person name="Salamov A."/>
            <person name="Andreopoulos B."/>
            <person name="Baker S."/>
            <person name="Barry K."/>
            <person name="Bills G."/>
            <person name="Bluhm B."/>
            <person name="Cannon C."/>
            <person name="Castanera R."/>
            <person name="Culley D."/>
            <person name="Daum C."/>
            <person name="Ezra D."/>
            <person name="Gonzalez J."/>
            <person name="Henrissat B."/>
            <person name="Kuo A."/>
            <person name="Liang C."/>
            <person name="Lipzen A."/>
            <person name="Lutzoni F."/>
            <person name="Magnuson J."/>
            <person name="Mondo S."/>
            <person name="Nolan M."/>
            <person name="Ohm R."/>
            <person name="Pangilinan J."/>
            <person name="Park H.-J."/>
            <person name="Ramirez L."/>
            <person name="Alfaro M."/>
            <person name="Sun H."/>
            <person name="Tritt A."/>
            <person name="Yoshinaga Y."/>
            <person name="Zwiers L.-H."/>
            <person name="Turgeon B."/>
            <person name="Goodwin S."/>
            <person name="Spatafora J."/>
            <person name="Crous P."/>
            <person name="Grigoriev I."/>
        </authorList>
    </citation>
    <scope>NUCLEOTIDE SEQUENCE</scope>
    <source>
        <strain evidence="3">CBS 269.34</strain>
    </source>
</reference>
<gene>
    <name evidence="3" type="ORF">BU16DRAFT_579471</name>
</gene>
<feature type="domain" description="Enoyl reductase (ER)" evidence="2">
    <location>
        <begin position="31"/>
        <end position="322"/>
    </location>
</feature>
<dbReference type="SMART" id="SM00829">
    <property type="entry name" value="PKS_ER"/>
    <property type="match status" value="1"/>
</dbReference>
<organism evidence="3 4">
    <name type="scientific">Lophium mytilinum</name>
    <dbReference type="NCBI Taxonomy" id="390894"/>
    <lineage>
        <taxon>Eukaryota</taxon>
        <taxon>Fungi</taxon>
        <taxon>Dikarya</taxon>
        <taxon>Ascomycota</taxon>
        <taxon>Pezizomycotina</taxon>
        <taxon>Dothideomycetes</taxon>
        <taxon>Pleosporomycetidae</taxon>
        <taxon>Mytilinidiales</taxon>
        <taxon>Mytilinidiaceae</taxon>
        <taxon>Lophium</taxon>
    </lineage>
</organism>
<dbReference type="InterPro" id="IPR013154">
    <property type="entry name" value="ADH-like_N"/>
</dbReference>
<accession>A0A6A6R1C3</accession>
<sequence>MSSPPATHRRVYRRDASKPNTLTLTTEPLPGLGDTTTTTTPSLPPHALLLRLHAISLNYRDINILRGTNPWDTLATGIPCSDAAGIVIATGSAVTRFSVGDRVAPILDQKSVTGKEQEREWLGGEVEGVLATHVVFDEEKVVGIPGELTFAEASVLPCAGVTAWSALAVNGEVGAGKVVLIQGTGGVSLLVLRLALAAGCRVIITSSSDAKLEKVRQIAGKYADLVETINYNTTPKWEDEAVRLNGVKGVDIVIENGGTSSLLQSIAATAKRGIVSQVGYLGKQDTRDLDGLVSALIDKTVTLRGINVGSRLEFEALNQIGF</sequence>
<dbReference type="PANTHER" id="PTHR45033:SF2">
    <property type="entry name" value="ZINC-TYPE ALCOHOL DEHYDROGENASE-LIKE PROTEIN C1773.06C"/>
    <property type="match status" value="1"/>
</dbReference>
<dbReference type="SUPFAM" id="SSF51735">
    <property type="entry name" value="NAD(P)-binding Rossmann-fold domains"/>
    <property type="match status" value="1"/>
</dbReference>
<dbReference type="InterPro" id="IPR020843">
    <property type="entry name" value="ER"/>
</dbReference>
<keyword evidence="4" id="KW-1185">Reference proteome</keyword>
<proteinExistence type="predicted"/>
<name>A0A6A6R1C3_9PEZI</name>
<evidence type="ECO:0000259" key="2">
    <source>
        <dbReference type="SMART" id="SM00829"/>
    </source>
</evidence>
<protein>
    <submittedName>
        <fullName evidence="3">NAD(P)-binding protein</fullName>
    </submittedName>
</protein>
<dbReference type="InterPro" id="IPR011032">
    <property type="entry name" value="GroES-like_sf"/>
</dbReference>
<dbReference type="OrthoDB" id="3509362at2759"/>
<evidence type="ECO:0000313" key="4">
    <source>
        <dbReference type="Proteomes" id="UP000799750"/>
    </source>
</evidence>
<dbReference type="SUPFAM" id="SSF50129">
    <property type="entry name" value="GroES-like"/>
    <property type="match status" value="1"/>
</dbReference>
<dbReference type="CDD" id="cd08276">
    <property type="entry name" value="MDR7"/>
    <property type="match status" value="1"/>
</dbReference>
<dbReference type="InterPro" id="IPR013149">
    <property type="entry name" value="ADH-like_C"/>
</dbReference>
<dbReference type="InterPro" id="IPR052711">
    <property type="entry name" value="Zinc_ADH-like"/>
</dbReference>
<feature type="compositionally biased region" description="Low complexity" evidence="1">
    <location>
        <begin position="19"/>
        <end position="42"/>
    </location>
</feature>
<dbReference type="Pfam" id="PF00107">
    <property type="entry name" value="ADH_zinc_N"/>
    <property type="match status" value="1"/>
</dbReference>
<dbReference type="Proteomes" id="UP000799750">
    <property type="component" value="Unassembled WGS sequence"/>
</dbReference>
<dbReference type="InterPro" id="IPR036291">
    <property type="entry name" value="NAD(P)-bd_dom_sf"/>
</dbReference>
<dbReference type="Gene3D" id="3.90.180.10">
    <property type="entry name" value="Medium-chain alcohol dehydrogenases, catalytic domain"/>
    <property type="match status" value="1"/>
</dbReference>
<dbReference type="PANTHER" id="PTHR45033">
    <property type="match status" value="1"/>
</dbReference>
<evidence type="ECO:0000256" key="1">
    <source>
        <dbReference type="SAM" id="MobiDB-lite"/>
    </source>
</evidence>
<evidence type="ECO:0000313" key="3">
    <source>
        <dbReference type="EMBL" id="KAF2498329.1"/>
    </source>
</evidence>
<dbReference type="Gene3D" id="3.40.50.720">
    <property type="entry name" value="NAD(P)-binding Rossmann-like Domain"/>
    <property type="match status" value="1"/>
</dbReference>